<protein>
    <submittedName>
        <fullName evidence="8">Teichuronic acid biosynthesis protein TuaB</fullName>
    </submittedName>
</protein>
<name>A0ABQ4S885_9HYPH</name>
<comment type="caution">
    <text evidence="8">The sequence shown here is derived from an EMBL/GenBank/DDBJ whole genome shotgun (WGS) entry which is preliminary data.</text>
</comment>
<dbReference type="Proteomes" id="UP001055125">
    <property type="component" value="Unassembled WGS sequence"/>
</dbReference>
<keyword evidence="4 7" id="KW-0812">Transmembrane</keyword>
<keyword evidence="5 7" id="KW-1133">Transmembrane helix</keyword>
<organism evidence="8 9">
    <name type="scientific">Methylobacterium iners</name>
    <dbReference type="NCBI Taxonomy" id="418707"/>
    <lineage>
        <taxon>Bacteria</taxon>
        <taxon>Pseudomonadati</taxon>
        <taxon>Pseudomonadota</taxon>
        <taxon>Alphaproteobacteria</taxon>
        <taxon>Hyphomicrobiales</taxon>
        <taxon>Methylobacteriaceae</taxon>
        <taxon>Methylobacterium</taxon>
    </lineage>
</organism>
<feature type="transmembrane region" description="Helical" evidence="7">
    <location>
        <begin position="290"/>
        <end position="314"/>
    </location>
</feature>
<evidence type="ECO:0000256" key="7">
    <source>
        <dbReference type="SAM" id="Phobius"/>
    </source>
</evidence>
<feature type="transmembrane region" description="Helical" evidence="7">
    <location>
        <begin position="170"/>
        <end position="190"/>
    </location>
</feature>
<feature type="transmembrane region" description="Helical" evidence="7">
    <location>
        <begin position="110"/>
        <end position="132"/>
    </location>
</feature>
<feature type="transmembrane region" description="Helical" evidence="7">
    <location>
        <begin position="12"/>
        <end position="35"/>
    </location>
</feature>
<dbReference type="InterPro" id="IPR050833">
    <property type="entry name" value="Poly_Biosynth_Transport"/>
</dbReference>
<feature type="transmembrane region" description="Helical" evidence="7">
    <location>
        <begin position="144"/>
        <end position="164"/>
    </location>
</feature>
<feature type="transmembrane region" description="Helical" evidence="7">
    <location>
        <begin position="321"/>
        <end position="340"/>
    </location>
</feature>
<evidence type="ECO:0000256" key="6">
    <source>
        <dbReference type="ARBA" id="ARBA00023136"/>
    </source>
</evidence>
<reference evidence="8" key="2">
    <citation type="submission" date="2021-08" db="EMBL/GenBank/DDBJ databases">
        <authorList>
            <person name="Tani A."/>
            <person name="Ola A."/>
            <person name="Ogura Y."/>
            <person name="Katsura K."/>
            <person name="Hayashi T."/>
        </authorList>
    </citation>
    <scope>NUCLEOTIDE SEQUENCE</scope>
    <source>
        <strain evidence="8">DSM 19015</strain>
    </source>
</reference>
<dbReference type="RefSeq" id="WP_238247070.1">
    <property type="nucleotide sequence ID" value="NZ_BPQP01000136.1"/>
</dbReference>
<accession>A0ABQ4S885</accession>
<evidence type="ECO:0000256" key="5">
    <source>
        <dbReference type="ARBA" id="ARBA00022989"/>
    </source>
</evidence>
<evidence type="ECO:0000313" key="9">
    <source>
        <dbReference type="Proteomes" id="UP001055125"/>
    </source>
</evidence>
<evidence type="ECO:0000256" key="3">
    <source>
        <dbReference type="ARBA" id="ARBA00022475"/>
    </source>
</evidence>
<proteinExistence type="inferred from homology"/>
<keyword evidence="3" id="KW-1003">Cell membrane</keyword>
<evidence type="ECO:0000256" key="2">
    <source>
        <dbReference type="ARBA" id="ARBA00007430"/>
    </source>
</evidence>
<evidence type="ECO:0000313" key="8">
    <source>
        <dbReference type="EMBL" id="GJD97977.1"/>
    </source>
</evidence>
<keyword evidence="9" id="KW-1185">Reference proteome</keyword>
<feature type="transmembrane region" description="Helical" evidence="7">
    <location>
        <begin position="418"/>
        <end position="437"/>
    </location>
</feature>
<sequence length="482" mass="51448">MSIKQKLVASVLWMTGAALFNNLSTLIVFVALARILTPTEFGIVAFAGIFIDFSRVLVLAGIPDALIQRPVWDDITASTAFWMNMTISVVLSLILVVVAAPLIATLYDETFGLVLATMAIILLVEGATTVHVAQLRREFRHKIIARRGIIANSIGGLLGVTLAFNGWGVWSIVISRLLASITTSAILLFSSSFRPKMTFSTAIFKELFLFSSPILSSQLLNQISAQTPSLLIGIFLGPFAIAQYRVGSRSLGLITSLAVMPIQSTSISALSRTAKTPGRLSQAYLRLTRICGLLTCPVLLGLAAVAPDFVLVLFGSQWSQAGHVLTAIAIIALPLTLGYFESPTLNAAGRSDLTFKTSLVASLTGVVAASLATPFGPVCVAAALTLRSHLTMPYSVGLVRQATGVTFHQAIQNILPSYACAATMAIIVAALRIGVFADMAEVMRLLICISAGALLYCLLMITFARTYLQTNLKDILNAIPKK</sequence>
<keyword evidence="6 7" id="KW-0472">Membrane</keyword>
<feature type="transmembrane region" description="Helical" evidence="7">
    <location>
        <begin position="41"/>
        <end position="60"/>
    </location>
</feature>
<comment type="subcellular location">
    <subcellularLocation>
        <location evidence="1">Cell membrane</location>
        <topology evidence="1">Multi-pass membrane protein</topology>
    </subcellularLocation>
</comment>
<comment type="similarity">
    <text evidence="2">Belongs to the polysaccharide synthase family.</text>
</comment>
<evidence type="ECO:0000256" key="4">
    <source>
        <dbReference type="ARBA" id="ARBA00022692"/>
    </source>
</evidence>
<dbReference type="CDD" id="cd13127">
    <property type="entry name" value="MATE_tuaB_like"/>
    <property type="match status" value="1"/>
</dbReference>
<feature type="transmembrane region" description="Helical" evidence="7">
    <location>
        <begin position="81"/>
        <end position="104"/>
    </location>
</feature>
<dbReference type="PANTHER" id="PTHR30250:SF10">
    <property type="entry name" value="LIPOPOLYSACCHARIDE BIOSYNTHESIS PROTEIN WZXC"/>
    <property type="match status" value="1"/>
</dbReference>
<feature type="transmembrane region" description="Helical" evidence="7">
    <location>
        <begin position="443"/>
        <end position="464"/>
    </location>
</feature>
<dbReference type="Pfam" id="PF13440">
    <property type="entry name" value="Polysacc_synt_3"/>
    <property type="match status" value="1"/>
</dbReference>
<gene>
    <name evidence="8" type="primary">tuaB_1</name>
    <name evidence="8" type="ORF">OCOJLMKI_5216</name>
</gene>
<dbReference type="PANTHER" id="PTHR30250">
    <property type="entry name" value="PST FAMILY PREDICTED COLANIC ACID TRANSPORTER"/>
    <property type="match status" value="1"/>
</dbReference>
<dbReference type="EMBL" id="BPQP01000136">
    <property type="protein sequence ID" value="GJD97977.1"/>
    <property type="molecule type" value="Genomic_DNA"/>
</dbReference>
<feature type="transmembrane region" description="Helical" evidence="7">
    <location>
        <begin position="360"/>
        <end position="386"/>
    </location>
</feature>
<reference evidence="8" key="1">
    <citation type="journal article" date="2021" name="Front. Microbiol.">
        <title>Comprehensive Comparative Genomics and Phenotyping of Methylobacterium Species.</title>
        <authorList>
            <person name="Alessa O."/>
            <person name="Ogura Y."/>
            <person name="Fujitani Y."/>
            <person name="Takami H."/>
            <person name="Hayashi T."/>
            <person name="Sahin N."/>
            <person name="Tani A."/>
        </authorList>
    </citation>
    <scope>NUCLEOTIDE SEQUENCE</scope>
    <source>
        <strain evidence="8">DSM 19015</strain>
    </source>
</reference>
<evidence type="ECO:0000256" key="1">
    <source>
        <dbReference type="ARBA" id="ARBA00004651"/>
    </source>
</evidence>